<dbReference type="AlphaFoldDB" id="A0A1R1YQH4"/>
<name>A0A1R1YQH4_9FUNG</name>
<gene>
    <name evidence="1" type="ORF">AYI69_g1368</name>
</gene>
<accession>A0A1R1YQH4</accession>
<protein>
    <submittedName>
        <fullName evidence="1">Uncharacterized protein</fullName>
    </submittedName>
</protein>
<sequence>MDVDILYYPSYKPAQQRLNTSILQIEVGSAVANKGSNIPDSPRVLWIGQFQPHPVARQSKVITDNPLAYFAVVISDLPSPQCLRSRLISSFLQEPLLPADSSADPSIQPILEKLVDQIADPCFQCDPLIMASFPCHTDARKDIFIFQLISELLQCF</sequence>
<organism evidence="1 2">
    <name type="scientific">Smittium culicis</name>
    <dbReference type="NCBI Taxonomy" id="133412"/>
    <lineage>
        <taxon>Eukaryota</taxon>
        <taxon>Fungi</taxon>
        <taxon>Fungi incertae sedis</taxon>
        <taxon>Zoopagomycota</taxon>
        <taxon>Kickxellomycotina</taxon>
        <taxon>Harpellomycetes</taxon>
        <taxon>Harpellales</taxon>
        <taxon>Legeriomycetaceae</taxon>
        <taxon>Smittium</taxon>
    </lineage>
</organism>
<proteinExistence type="predicted"/>
<comment type="caution">
    <text evidence="1">The sequence shown here is derived from an EMBL/GenBank/DDBJ whole genome shotgun (WGS) entry which is preliminary data.</text>
</comment>
<evidence type="ECO:0000313" key="1">
    <source>
        <dbReference type="EMBL" id="OMJ29137.1"/>
    </source>
</evidence>
<dbReference type="EMBL" id="LSSM01000368">
    <property type="protein sequence ID" value="OMJ29137.1"/>
    <property type="molecule type" value="Genomic_DNA"/>
</dbReference>
<reference evidence="2" key="1">
    <citation type="submission" date="2017-01" db="EMBL/GenBank/DDBJ databases">
        <authorList>
            <person name="Wang Y."/>
            <person name="White M."/>
            <person name="Kvist S."/>
            <person name="Moncalvo J.-M."/>
        </authorList>
    </citation>
    <scope>NUCLEOTIDE SEQUENCE [LARGE SCALE GENOMIC DNA]</scope>
    <source>
        <strain evidence="2">ID-206-W2</strain>
    </source>
</reference>
<evidence type="ECO:0000313" key="2">
    <source>
        <dbReference type="Proteomes" id="UP000187429"/>
    </source>
</evidence>
<dbReference type="Proteomes" id="UP000187429">
    <property type="component" value="Unassembled WGS sequence"/>
</dbReference>
<dbReference type="OrthoDB" id="10425511at2759"/>
<keyword evidence="2" id="KW-1185">Reference proteome</keyword>